<feature type="domain" description="HTH araC/xylS-type" evidence="5">
    <location>
        <begin position="178"/>
        <end position="275"/>
    </location>
</feature>
<dbReference type="SUPFAM" id="SSF46689">
    <property type="entry name" value="Homeodomain-like"/>
    <property type="match status" value="2"/>
</dbReference>
<dbReference type="InterPro" id="IPR050204">
    <property type="entry name" value="AraC_XylS_family_regulators"/>
</dbReference>
<dbReference type="PATRIC" id="fig|1149862.3.peg.1148"/>
<dbReference type="PANTHER" id="PTHR46796">
    <property type="entry name" value="HTH-TYPE TRANSCRIPTIONAL ACTIVATOR RHAS-RELATED"/>
    <property type="match status" value="1"/>
</dbReference>
<dbReference type="PROSITE" id="PS01124">
    <property type="entry name" value="HTH_ARAC_FAMILY_2"/>
    <property type="match status" value="1"/>
</dbReference>
<proteinExistence type="predicted"/>
<evidence type="ECO:0000256" key="4">
    <source>
        <dbReference type="ARBA" id="ARBA00023163"/>
    </source>
</evidence>
<dbReference type="InterPro" id="IPR018062">
    <property type="entry name" value="HTH_AraC-typ_CS"/>
</dbReference>
<keyword evidence="3" id="KW-0010">Activator</keyword>
<protein>
    <submittedName>
        <fullName evidence="6">AraC protein arabinose-binding/dimerization</fullName>
    </submittedName>
</protein>
<comment type="caution">
    <text evidence="6">The sequence shown here is derived from an EMBL/GenBank/DDBJ whole genome shotgun (WGS) entry which is preliminary data.</text>
</comment>
<keyword evidence="7" id="KW-1185">Reference proteome</keyword>
<dbReference type="SUPFAM" id="SSF51215">
    <property type="entry name" value="Regulatory protein AraC"/>
    <property type="match status" value="1"/>
</dbReference>
<reference evidence="6 7" key="1">
    <citation type="journal article" date="2012" name="J. Bacteriol.">
        <title>Draft Genome Sequences for Two Metal-Reducing Pelosinus fermentans Strains Isolated from a Cr(VI)-Contaminated Site and for Type Strain R7.</title>
        <authorList>
            <person name="Brown S.D."/>
            <person name="Podar M."/>
            <person name="Klingeman D.M."/>
            <person name="Johnson C.M."/>
            <person name="Yang Z.K."/>
            <person name="Utturkar S.M."/>
            <person name="Land M.L."/>
            <person name="Mosher J.J."/>
            <person name="Hurt R.A.Jr."/>
            <person name="Phelps T.J."/>
            <person name="Palumbo A.V."/>
            <person name="Arkin A.P."/>
            <person name="Hazen T.C."/>
            <person name="Elias D.A."/>
        </authorList>
    </citation>
    <scope>NUCLEOTIDE SEQUENCE [LARGE SCALE GENOMIC DNA]</scope>
    <source>
        <strain evidence="6 7">B4</strain>
    </source>
</reference>
<dbReference type="PROSITE" id="PS00041">
    <property type="entry name" value="HTH_ARAC_FAMILY_1"/>
    <property type="match status" value="1"/>
</dbReference>
<evidence type="ECO:0000313" key="6">
    <source>
        <dbReference type="EMBL" id="EIW20007.1"/>
    </source>
</evidence>
<accession>I9B4E7</accession>
<gene>
    <name evidence="6" type="ORF">FB4_0258</name>
</gene>
<keyword evidence="1" id="KW-0805">Transcription regulation</keyword>
<dbReference type="EMBL" id="AKVJ01000011">
    <property type="protein sequence ID" value="EIW20007.1"/>
    <property type="molecule type" value="Genomic_DNA"/>
</dbReference>
<evidence type="ECO:0000256" key="3">
    <source>
        <dbReference type="ARBA" id="ARBA00023159"/>
    </source>
</evidence>
<evidence type="ECO:0000256" key="1">
    <source>
        <dbReference type="ARBA" id="ARBA00023015"/>
    </source>
</evidence>
<keyword evidence="2" id="KW-0238">DNA-binding</keyword>
<dbReference type="Proteomes" id="UP000004324">
    <property type="component" value="Unassembled WGS sequence"/>
</dbReference>
<dbReference type="Gene3D" id="1.10.10.60">
    <property type="entry name" value="Homeodomain-like"/>
    <property type="match status" value="2"/>
</dbReference>
<dbReference type="OrthoDB" id="9772607at2"/>
<dbReference type="InterPro" id="IPR020449">
    <property type="entry name" value="Tscrpt_reg_AraC-type_HTH"/>
</dbReference>
<dbReference type="InterPro" id="IPR018060">
    <property type="entry name" value="HTH_AraC"/>
</dbReference>
<dbReference type="InterPro" id="IPR003313">
    <property type="entry name" value="AraC-bd"/>
</dbReference>
<dbReference type="Pfam" id="PF12833">
    <property type="entry name" value="HTH_18"/>
    <property type="match status" value="1"/>
</dbReference>
<dbReference type="SMART" id="SM00342">
    <property type="entry name" value="HTH_ARAC"/>
    <property type="match status" value="1"/>
</dbReference>
<dbReference type="GO" id="GO:0003700">
    <property type="term" value="F:DNA-binding transcription factor activity"/>
    <property type="evidence" value="ECO:0007669"/>
    <property type="project" value="InterPro"/>
</dbReference>
<keyword evidence="4" id="KW-0804">Transcription</keyword>
<dbReference type="PANTHER" id="PTHR46796:SF2">
    <property type="entry name" value="TRANSCRIPTIONAL REGULATORY PROTEIN"/>
    <property type="match status" value="1"/>
</dbReference>
<dbReference type="InterPro" id="IPR009057">
    <property type="entry name" value="Homeodomain-like_sf"/>
</dbReference>
<dbReference type="PRINTS" id="PR00032">
    <property type="entry name" value="HTHARAC"/>
</dbReference>
<organism evidence="6 7">
    <name type="scientific">Pelosinus fermentans B4</name>
    <dbReference type="NCBI Taxonomy" id="1149862"/>
    <lineage>
        <taxon>Bacteria</taxon>
        <taxon>Bacillati</taxon>
        <taxon>Bacillota</taxon>
        <taxon>Negativicutes</taxon>
        <taxon>Selenomonadales</taxon>
        <taxon>Sporomusaceae</taxon>
        <taxon>Pelosinus</taxon>
    </lineage>
</organism>
<evidence type="ECO:0000313" key="7">
    <source>
        <dbReference type="Proteomes" id="UP000004324"/>
    </source>
</evidence>
<dbReference type="RefSeq" id="WP_007932178.1">
    <property type="nucleotide sequence ID" value="NZ_AKVJ01000011.1"/>
</dbReference>
<dbReference type="InterPro" id="IPR037923">
    <property type="entry name" value="HTH-like"/>
</dbReference>
<name>I9B4E7_9FIRM</name>
<dbReference type="GO" id="GO:0043565">
    <property type="term" value="F:sequence-specific DNA binding"/>
    <property type="evidence" value="ECO:0007669"/>
    <property type="project" value="InterPro"/>
</dbReference>
<dbReference type="Pfam" id="PF02311">
    <property type="entry name" value="AraC_binding"/>
    <property type="match status" value="1"/>
</dbReference>
<evidence type="ECO:0000256" key="2">
    <source>
        <dbReference type="ARBA" id="ARBA00023125"/>
    </source>
</evidence>
<sequence>MDVAKTEKINFWMIPQLNNLELLHATYINQSFTKHIHDCFAIGVIEQGALKFSYRGEKVVAPSGHINLVIPGEAHDGSAVSNEGWTYRMFYLKSQLLEQAAHEITGKVQQTPFFTAGVIKDDKLAGFIRKFHFLLENSTIPLMEQESYLLTMLTEFIYRHGDERLRVRGVGKENQAVKLAREYIEDTYTQNISIKFLSNLCNLSPFHLIRVFKESTGIPPHAYLKQVRIKRARILLAQGFSLSFIANEIGFTDQSHFSKQFKQITGITPNKYSNIIQDFSPKRSKMK</sequence>
<evidence type="ECO:0000259" key="5">
    <source>
        <dbReference type="PROSITE" id="PS01124"/>
    </source>
</evidence>
<dbReference type="AlphaFoldDB" id="I9B4E7"/>